<accession>A0A506U0U5</accession>
<dbReference type="InterPro" id="IPR010258">
    <property type="entry name" value="Conjugal_tfr_TrbG/VirB9/CagX"/>
</dbReference>
<evidence type="ECO:0000256" key="1">
    <source>
        <dbReference type="ARBA" id="ARBA00006135"/>
    </source>
</evidence>
<dbReference type="EMBL" id="VHLG01000020">
    <property type="protein sequence ID" value="TPW27116.1"/>
    <property type="molecule type" value="Genomic_DNA"/>
</dbReference>
<keyword evidence="2" id="KW-0732">Signal</keyword>
<keyword evidence="4" id="KW-1185">Reference proteome</keyword>
<name>A0A506U0U5_9HYPH</name>
<reference evidence="3 4" key="1">
    <citation type="submission" date="2019-06" db="EMBL/GenBank/DDBJ databases">
        <authorList>
            <person name="Li M."/>
        </authorList>
    </citation>
    <scope>NUCLEOTIDE SEQUENCE [LARGE SCALE GENOMIC DNA]</scope>
    <source>
        <strain evidence="3 4">BGMRC2036</strain>
    </source>
</reference>
<evidence type="ECO:0000256" key="2">
    <source>
        <dbReference type="ARBA" id="ARBA00022729"/>
    </source>
</evidence>
<sequence>MTVLPVLTSPAMAESVPAAGRYDSRVRNARYVDGQVYRIDTNRLRTTMIEFGPGEYITNILMGDTAGFQEPQPAAGGQAFGIKPVAEGAVTNASVYTNRRAYYFEIRETGHAAYYAVRFDGGVSSKNTGSAASSKMVKRTAPYTSYGANVLNDITPLQVWDDGAFTYFRFPDAGRVPAIFKTQTGPERTVNSTTTADGTVRVSGISQYWVLRAGTTETVVAMMDPTK</sequence>
<dbReference type="Gene3D" id="2.60.40.2500">
    <property type="match status" value="1"/>
</dbReference>
<dbReference type="OrthoDB" id="7390264at2"/>
<gene>
    <name evidence="3" type="ORF">FJU08_20870</name>
</gene>
<dbReference type="CDD" id="cd06911">
    <property type="entry name" value="VirB9_CagX_TrbG"/>
    <property type="match status" value="1"/>
</dbReference>
<proteinExistence type="inferred from homology"/>
<dbReference type="Proteomes" id="UP000318801">
    <property type="component" value="Unassembled WGS sequence"/>
</dbReference>
<dbReference type="Pfam" id="PF03524">
    <property type="entry name" value="CagX"/>
    <property type="match status" value="1"/>
</dbReference>
<comment type="similarity">
    <text evidence="1">Belongs to the TrbG/VirB9 family.</text>
</comment>
<evidence type="ECO:0000313" key="4">
    <source>
        <dbReference type="Proteomes" id="UP000318801"/>
    </source>
</evidence>
<dbReference type="InterPro" id="IPR033645">
    <property type="entry name" value="VirB9/CagX/TrbG_C"/>
</dbReference>
<dbReference type="InterPro" id="IPR038161">
    <property type="entry name" value="VirB9/CagX/TrbG_C_sf"/>
</dbReference>
<organism evidence="3 4">
    <name type="scientific">Martelella alba</name>
    <dbReference type="NCBI Taxonomy" id="2590451"/>
    <lineage>
        <taxon>Bacteria</taxon>
        <taxon>Pseudomonadati</taxon>
        <taxon>Pseudomonadota</taxon>
        <taxon>Alphaproteobacteria</taxon>
        <taxon>Hyphomicrobiales</taxon>
        <taxon>Aurantimonadaceae</taxon>
        <taxon>Martelella</taxon>
    </lineage>
</organism>
<comment type="caution">
    <text evidence="3">The sequence shown here is derived from an EMBL/GenBank/DDBJ whole genome shotgun (WGS) entry which is preliminary data.</text>
</comment>
<evidence type="ECO:0000313" key="3">
    <source>
        <dbReference type="EMBL" id="TPW27116.1"/>
    </source>
</evidence>
<dbReference type="AlphaFoldDB" id="A0A506U0U5"/>
<protein>
    <submittedName>
        <fullName evidence="3">Conjugal transfer protein TrbG</fullName>
    </submittedName>
</protein>